<keyword evidence="4" id="KW-1185">Reference proteome</keyword>
<evidence type="ECO:0000256" key="2">
    <source>
        <dbReference type="SAM" id="SignalP"/>
    </source>
</evidence>
<protein>
    <recommendedName>
        <fullName evidence="5">Cell envelope biogenesis protein TolA</fullName>
    </recommendedName>
</protein>
<accession>A0ABT2BKH1</accession>
<evidence type="ECO:0000313" key="3">
    <source>
        <dbReference type="EMBL" id="MCS0608911.1"/>
    </source>
</evidence>
<gene>
    <name evidence="3" type="ORF">NX773_12120</name>
</gene>
<proteinExistence type="predicted"/>
<evidence type="ECO:0000256" key="1">
    <source>
        <dbReference type="SAM" id="Coils"/>
    </source>
</evidence>
<evidence type="ECO:0000313" key="4">
    <source>
        <dbReference type="Proteomes" id="UP001205861"/>
    </source>
</evidence>
<name>A0ABT2BKH1_9BURK</name>
<dbReference type="Proteomes" id="UP001205861">
    <property type="component" value="Unassembled WGS sequence"/>
</dbReference>
<organism evidence="3 4">
    <name type="scientific">Massilia solisilvae</name>
    <dbReference type="NCBI Taxonomy" id="1811225"/>
    <lineage>
        <taxon>Bacteria</taxon>
        <taxon>Pseudomonadati</taxon>
        <taxon>Pseudomonadota</taxon>
        <taxon>Betaproteobacteria</taxon>
        <taxon>Burkholderiales</taxon>
        <taxon>Oxalobacteraceae</taxon>
        <taxon>Telluria group</taxon>
        <taxon>Massilia</taxon>
    </lineage>
</organism>
<dbReference type="RefSeq" id="WP_258856566.1">
    <property type="nucleotide sequence ID" value="NZ_JANUGV010000002.1"/>
</dbReference>
<feature type="signal peptide" evidence="2">
    <location>
        <begin position="1"/>
        <end position="22"/>
    </location>
</feature>
<dbReference type="EMBL" id="JANUGV010000002">
    <property type="protein sequence ID" value="MCS0608911.1"/>
    <property type="molecule type" value="Genomic_DNA"/>
</dbReference>
<keyword evidence="1" id="KW-0175">Coiled coil</keyword>
<feature type="chain" id="PRO_5046939881" description="Cell envelope biogenesis protein TolA" evidence="2">
    <location>
        <begin position="23"/>
        <end position="184"/>
    </location>
</feature>
<feature type="coiled-coil region" evidence="1">
    <location>
        <begin position="62"/>
        <end position="90"/>
    </location>
</feature>
<keyword evidence="2" id="KW-0732">Signal</keyword>
<sequence length="184" mass="19739">MKMPHMLLLLGAALLWAGHARAGAVPDARNAYEQARQAAATNYKNAVAQCGSIAGNPHDLCVAEAKAAQVQAEEEARAAYENTLKAYTRARMRIAAANYDRDKTRCAGLTGNDKDVCMEQAKATRIAAEADARADKKTIEARSEAREDKQKAAYHVALEKCDAFAGAAKEQCVAQAKAAYTAPR</sequence>
<comment type="caution">
    <text evidence="3">The sequence shown here is derived from an EMBL/GenBank/DDBJ whole genome shotgun (WGS) entry which is preliminary data.</text>
</comment>
<evidence type="ECO:0008006" key="5">
    <source>
        <dbReference type="Google" id="ProtNLM"/>
    </source>
</evidence>
<reference evidence="3 4" key="1">
    <citation type="submission" date="2022-08" db="EMBL/GenBank/DDBJ databases">
        <title>Reclassification of Massilia species as members of the genera Telluria, Duganella, Pseudoduganella, Mokoshia gen. nov. and Zemynaea gen. nov. using orthogonal and non-orthogonal genome-based approaches.</title>
        <authorList>
            <person name="Bowman J.P."/>
        </authorList>
    </citation>
    <scope>NUCLEOTIDE SEQUENCE [LARGE SCALE GENOMIC DNA]</scope>
    <source>
        <strain evidence="3 4">JCM 31607</strain>
    </source>
</reference>